<name>A0A0N4UTG8_ENTVE</name>
<dbReference type="EMBL" id="UXUI01000470">
    <property type="protein sequence ID" value="VDD85240.1"/>
    <property type="molecule type" value="Genomic_DNA"/>
</dbReference>
<dbReference type="WBParaSite" id="EVEC_0000057501-mRNA-1">
    <property type="protein sequence ID" value="EVEC_0000057501-mRNA-1"/>
    <property type="gene ID" value="EVEC_0000057501"/>
</dbReference>
<sequence>MTQKTMKSEADWKCEAKELFEKDRRDGYEIVLVVLSLNKTHTRYPRYQSGEASFSASLTTHPFTLGNCDAVEMRVYAGSFVHLANADLSSAVKDGAEKEN</sequence>
<accession>A0A0N4UTG8</accession>
<dbReference type="AlphaFoldDB" id="A0A0N4UTG8"/>
<reference evidence="3" key="1">
    <citation type="submission" date="2017-02" db="UniProtKB">
        <authorList>
            <consortium name="WormBaseParasite"/>
        </authorList>
    </citation>
    <scope>IDENTIFICATION</scope>
</reference>
<protein>
    <submittedName>
        <fullName evidence="3">DUF3467 domain-containing protein</fullName>
    </submittedName>
</protein>
<organism evidence="3">
    <name type="scientific">Enterobius vermicularis</name>
    <name type="common">Human pinworm</name>
    <dbReference type="NCBI Taxonomy" id="51028"/>
    <lineage>
        <taxon>Eukaryota</taxon>
        <taxon>Metazoa</taxon>
        <taxon>Ecdysozoa</taxon>
        <taxon>Nematoda</taxon>
        <taxon>Chromadorea</taxon>
        <taxon>Rhabditida</taxon>
        <taxon>Spirurina</taxon>
        <taxon>Oxyuridomorpha</taxon>
        <taxon>Oxyuroidea</taxon>
        <taxon>Oxyuridae</taxon>
        <taxon>Enterobius</taxon>
    </lineage>
</organism>
<dbReference type="Proteomes" id="UP000274131">
    <property type="component" value="Unassembled WGS sequence"/>
</dbReference>
<gene>
    <name evidence="1" type="ORF">EVEC_LOCUS383</name>
</gene>
<proteinExistence type="predicted"/>
<evidence type="ECO:0000313" key="3">
    <source>
        <dbReference type="WBParaSite" id="EVEC_0000057501-mRNA-1"/>
    </source>
</evidence>
<keyword evidence="2" id="KW-1185">Reference proteome</keyword>
<evidence type="ECO:0000313" key="2">
    <source>
        <dbReference type="Proteomes" id="UP000274131"/>
    </source>
</evidence>
<evidence type="ECO:0000313" key="1">
    <source>
        <dbReference type="EMBL" id="VDD85240.1"/>
    </source>
</evidence>
<reference evidence="1 2" key="2">
    <citation type="submission" date="2018-10" db="EMBL/GenBank/DDBJ databases">
        <authorList>
            <consortium name="Pathogen Informatics"/>
        </authorList>
    </citation>
    <scope>NUCLEOTIDE SEQUENCE [LARGE SCALE GENOMIC DNA]</scope>
</reference>